<dbReference type="Proteomes" id="UP000749559">
    <property type="component" value="Unassembled WGS sequence"/>
</dbReference>
<comment type="function">
    <text evidence="4">Required for normal mitochondrial ribosome function and mitochondrial translation. May play a role in ribosome biogenesis by preventing premature association of the 28S and 39S ribosomal subunits. Interacts with mitochondrial ribosomal protein uL14m (MRPL14), probably blocking formation of intersubunit bridge B8, preventing association of the 28S and 39S ribosomal subunits. Addition to isolated mitochondrial ribosomal subunits partially inhibits translation, probably by interfering with the association of the 28S and 39S ribosomal subunits and the formation of functional ribosomes. May also participate in the assembly and/or regulation of the stability of the large subunit of the mitochondrial ribosome. May function as a ribosomal silencing factor.</text>
</comment>
<dbReference type="NCBIfam" id="TIGR00090">
    <property type="entry name" value="rsfS_iojap_ybeB"/>
    <property type="match status" value="1"/>
</dbReference>
<dbReference type="SUPFAM" id="SSF81301">
    <property type="entry name" value="Nucleotidyltransferase"/>
    <property type="match status" value="1"/>
</dbReference>
<evidence type="ECO:0000256" key="3">
    <source>
        <dbReference type="ARBA" id="ARBA00023128"/>
    </source>
</evidence>
<proteinExistence type="inferred from homology"/>
<dbReference type="InterPro" id="IPR004394">
    <property type="entry name" value="Iojap/RsfS/C7orf30"/>
</dbReference>
<dbReference type="GO" id="GO:0017148">
    <property type="term" value="P:negative regulation of translation"/>
    <property type="evidence" value="ECO:0007669"/>
    <property type="project" value="TreeGrafter"/>
</dbReference>
<evidence type="ECO:0000313" key="7">
    <source>
        <dbReference type="EMBL" id="CAH1790138.1"/>
    </source>
</evidence>
<gene>
    <name evidence="7" type="ORF">OFUS_LOCUS15388</name>
</gene>
<dbReference type="FunFam" id="3.30.460.10:FF:000018">
    <property type="entry name" value="Mitochondrial assembly of ribosomal large subunit 1"/>
    <property type="match status" value="1"/>
</dbReference>
<dbReference type="PANTHER" id="PTHR21043">
    <property type="entry name" value="IOJAP SUPERFAMILY ORTHOLOG"/>
    <property type="match status" value="1"/>
</dbReference>
<dbReference type="GO" id="GO:0005739">
    <property type="term" value="C:mitochondrion"/>
    <property type="evidence" value="ECO:0007669"/>
    <property type="project" value="UniProtKB-SubCell"/>
</dbReference>
<feature type="region of interest" description="Disordered" evidence="6">
    <location>
        <begin position="95"/>
        <end position="134"/>
    </location>
</feature>
<dbReference type="Pfam" id="PF02410">
    <property type="entry name" value="RsfS"/>
    <property type="match status" value="1"/>
</dbReference>
<comment type="similarity">
    <text evidence="2">Belongs to the Iojap/RsfS family.</text>
</comment>
<dbReference type="OrthoDB" id="21330at2759"/>
<keyword evidence="8" id="KW-1185">Reference proteome</keyword>
<dbReference type="HAMAP" id="MF_01477">
    <property type="entry name" value="Iojap_RsfS"/>
    <property type="match status" value="1"/>
</dbReference>
<dbReference type="EMBL" id="CAIIXF020000007">
    <property type="protein sequence ID" value="CAH1790138.1"/>
    <property type="molecule type" value="Genomic_DNA"/>
</dbReference>
<dbReference type="Gene3D" id="3.30.460.10">
    <property type="entry name" value="Beta Polymerase, domain 2"/>
    <property type="match status" value="1"/>
</dbReference>
<evidence type="ECO:0000313" key="8">
    <source>
        <dbReference type="Proteomes" id="UP000749559"/>
    </source>
</evidence>
<evidence type="ECO:0000256" key="2">
    <source>
        <dbReference type="ARBA" id="ARBA00010574"/>
    </source>
</evidence>
<name>A0A8J1TU86_OWEFU</name>
<comment type="caution">
    <text evidence="7">The sequence shown here is derived from an EMBL/GenBank/DDBJ whole genome shotgun (WGS) entry which is preliminary data.</text>
</comment>
<evidence type="ECO:0000256" key="1">
    <source>
        <dbReference type="ARBA" id="ARBA00004173"/>
    </source>
</evidence>
<keyword evidence="3" id="KW-0496">Mitochondrion</keyword>
<evidence type="ECO:0000256" key="4">
    <source>
        <dbReference type="ARBA" id="ARBA00053669"/>
    </source>
</evidence>
<protein>
    <recommendedName>
        <fullName evidence="5">Mitochondrial assembly of ribosomal large subunit protein 1</fullName>
    </recommendedName>
</protein>
<evidence type="ECO:0000256" key="6">
    <source>
        <dbReference type="SAM" id="MobiDB-lite"/>
    </source>
</evidence>
<organism evidence="7 8">
    <name type="scientific">Owenia fusiformis</name>
    <name type="common">Polychaete worm</name>
    <dbReference type="NCBI Taxonomy" id="6347"/>
    <lineage>
        <taxon>Eukaryota</taxon>
        <taxon>Metazoa</taxon>
        <taxon>Spiralia</taxon>
        <taxon>Lophotrochozoa</taxon>
        <taxon>Annelida</taxon>
        <taxon>Polychaeta</taxon>
        <taxon>Sedentaria</taxon>
        <taxon>Canalipalpata</taxon>
        <taxon>Sabellida</taxon>
        <taxon>Oweniida</taxon>
        <taxon>Oweniidae</taxon>
        <taxon>Owenia</taxon>
    </lineage>
</organism>
<evidence type="ECO:0000256" key="5">
    <source>
        <dbReference type="ARBA" id="ARBA00073331"/>
    </source>
</evidence>
<reference evidence="7" key="1">
    <citation type="submission" date="2022-03" db="EMBL/GenBank/DDBJ databases">
        <authorList>
            <person name="Martin C."/>
        </authorList>
    </citation>
    <scope>NUCLEOTIDE SEQUENCE</scope>
</reference>
<feature type="compositionally biased region" description="Basic and acidic residues" evidence="6">
    <location>
        <begin position="95"/>
        <end position="125"/>
    </location>
</feature>
<comment type="subcellular location">
    <subcellularLocation>
        <location evidence="1">Mitochondrion</location>
    </subcellularLocation>
</comment>
<sequence>MAKVLSCSVKNYDSIIKKLMTCGSYIRQRNGTCSSIIAKCGSKISRQISDNNVPLLRFLSTSPYLCVSDDIHSTIKNDQETKSILQEIFTDFENEAKQRRKEPEKEERNDLSERVSDISNNKDDDNSSFSAESKNSENYAYDYEEFIDDDHDVVYENVVERVIPISLERGTEGVYNIGELVKLLETENTKDICVINVPKEYNYVNQIVIGTAKSTRQLTAIAEEVKQLFKKKRRKGDQQSVKIEGENSKDWKALDLGNIALHLFLQKTRELYDLETLWTVGAEYDPMSVEEEDDYGLFLPFKPDDEGMQELAEYVKKKHKRTESAMRDTIVDEMDQALDDFRNSGDFHGDKDKR</sequence>
<dbReference type="GO" id="GO:0043023">
    <property type="term" value="F:ribosomal large subunit binding"/>
    <property type="evidence" value="ECO:0007669"/>
    <property type="project" value="TreeGrafter"/>
</dbReference>
<dbReference type="InterPro" id="IPR043519">
    <property type="entry name" value="NT_sf"/>
</dbReference>
<dbReference type="AlphaFoldDB" id="A0A8J1TU86"/>
<dbReference type="GO" id="GO:0090071">
    <property type="term" value="P:negative regulation of ribosome biogenesis"/>
    <property type="evidence" value="ECO:0007669"/>
    <property type="project" value="TreeGrafter"/>
</dbReference>
<dbReference type="PANTHER" id="PTHR21043:SF0">
    <property type="entry name" value="MITOCHONDRIAL ASSEMBLY OF RIBOSOMAL LARGE SUBUNIT PROTEIN 1"/>
    <property type="match status" value="1"/>
</dbReference>
<accession>A0A8J1TU86</accession>